<evidence type="ECO:0000313" key="2">
    <source>
        <dbReference type="EMBL" id="CDW31769.1"/>
    </source>
</evidence>
<evidence type="ECO:0000256" key="1">
    <source>
        <dbReference type="SAM" id="Phobius"/>
    </source>
</evidence>
<dbReference type="AlphaFoldDB" id="A0A0K2U0G4"/>
<proteinExistence type="predicted"/>
<keyword evidence="1" id="KW-0472">Membrane</keyword>
<sequence length="64" mass="7578">AKLNNSKQVLFNFVFVEEILIVARDLTLESFQSYIYFYITMIFVFMLLEVKVFRNTSSKSKGKK</sequence>
<accession>A0A0K2U0G4</accession>
<organism evidence="2">
    <name type="scientific">Lepeophtheirus salmonis</name>
    <name type="common">Salmon louse</name>
    <name type="synonym">Caligus salmonis</name>
    <dbReference type="NCBI Taxonomy" id="72036"/>
    <lineage>
        <taxon>Eukaryota</taxon>
        <taxon>Metazoa</taxon>
        <taxon>Ecdysozoa</taxon>
        <taxon>Arthropoda</taxon>
        <taxon>Crustacea</taxon>
        <taxon>Multicrustacea</taxon>
        <taxon>Hexanauplia</taxon>
        <taxon>Copepoda</taxon>
        <taxon>Siphonostomatoida</taxon>
        <taxon>Caligidae</taxon>
        <taxon>Lepeophtheirus</taxon>
    </lineage>
</organism>
<keyword evidence="1" id="KW-0812">Transmembrane</keyword>
<feature type="non-terminal residue" evidence="2">
    <location>
        <position position="1"/>
    </location>
</feature>
<dbReference type="EMBL" id="HACA01014408">
    <property type="protein sequence ID" value="CDW31769.1"/>
    <property type="molecule type" value="Transcribed_RNA"/>
</dbReference>
<keyword evidence="1" id="KW-1133">Transmembrane helix</keyword>
<protein>
    <submittedName>
        <fullName evidence="2">Uncharacterized protein</fullName>
    </submittedName>
</protein>
<name>A0A0K2U0G4_LEPSM</name>
<reference evidence="2" key="1">
    <citation type="submission" date="2014-05" db="EMBL/GenBank/DDBJ databases">
        <authorList>
            <person name="Chronopoulou M."/>
        </authorList>
    </citation>
    <scope>NUCLEOTIDE SEQUENCE</scope>
    <source>
        <tissue evidence="2">Whole organism</tissue>
    </source>
</reference>
<feature type="transmembrane region" description="Helical" evidence="1">
    <location>
        <begin position="34"/>
        <end position="53"/>
    </location>
</feature>